<dbReference type="EMBL" id="JAAPAO010000376">
    <property type="protein sequence ID" value="KAF4661494.1"/>
    <property type="molecule type" value="Genomic_DNA"/>
</dbReference>
<protein>
    <recommendedName>
        <fullName evidence="4">BAR domain-containing protein</fullName>
    </recommendedName>
</protein>
<evidence type="ECO:0000313" key="3">
    <source>
        <dbReference type="Proteomes" id="UP000591131"/>
    </source>
</evidence>
<dbReference type="Gene3D" id="1.20.1270.60">
    <property type="entry name" value="Arfaptin homology (AH) domain/BAR domain"/>
    <property type="match status" value="1"/>
</dbReference>
<evidence type="ECO:0000256" key="1">
    <source>
        <dbReference type="SAM" id="MobiDB-lite"/>
    </source>
</evidence>
<accession>A0A7J6LQL5</accession>
<dbReference type="InterPro" id="IPR027267">
    <property type="entry name" value="AH/BAR_dom_sf"/>
</dbReference>
<name>A0A7J6LQL5_PERCH</name>
<evidence type="ECO:0008006" key="4">
    <source>
        <dbReference type="Google" id="ProtNLM"/>
    </source>
</evidence>
<keyword evidence="3" id="KW-1185">Reference proteome</keyword>
<dbReference type="AlphaFoldDB" id="A0A7J6LQL5"/>
<feature type="compositionally biased region" description="Basic and acidic residues" evidence="1">
    <location>
        <begin position="300"/>
        <end position="311"/>
    </location>
</feature>
<organism evidence="2 3">
    <name type="scientific">Perkinsus chesapeaki</name>
    <name type="common">Clam parasite</name>
    <name type="synonym">Perkinsus andrewsi</name>
    <dbReference type="NCBI Taxonomy" id="330153"/>
    <lineage>
        <taxon>Eukaryota</taxon>
        <taxon>Sar</taxon>
        <taxon>Alveolata</taxon>
        <taxon>Perkinsozoa</taxon>
        <taxon>Perkinsea</taxon>
        <taxon>Perkinsida</taxon>
        <taxon>Perkinsidae</taxon>
        <taxon>Perkinsus</taxon>
    </lineage>
</organism>
<proteinExistence type="predicted"/>
<sequence>MPFYSRTVRDLKDSMFGVKPEKSDPLQRSREEVTEYLSKAKELQATLLNFQKTVDEMGAIREDVVRQSRNFLMPLSEGGQDYSASSGGQYAKVGELFANQIEIMSTSKANTRSLLNDAIADAGTLIERLTDLQTQFSERDRAGESVEHYRQKLSDLNTEQVNKPKKDIQDRIKRNIVKYNEAVSNYQSIDDACRSAVSVLLESRQADFSQILENMCLYIATNVQSSTSCIPVFTKEIPDAVEHNKALRDEQIKARKEAAAAAPSADAAAGGVSDATKIQPLTEAAPEEVNEAAPEVAENDTPKGADGDADGKVVNGPSASPSTV</sequence>
<reference evidence="2 3" key="1">
    <citation type="submission" date="2020-04" db="EMBL/GenBank/DDBJ databases">
        <title>Perkinsus chesapeaki whole genome sequence.</title>
        <authorList>
            <person name="Bogema D.R."/>
        </authorList>
    </citation>
    <scope>NUCLEOTIDE SEQUENCE [LARGE SCALE GENOMIC DNA]</scope>
    <source>
        <strain evidence="2">ATCC PRA-425</strain>
    </source>
</reference>
<comment type="caution">
    <text evidence="2">The sequence shown here is derived from an EMBL/GenBank/DDBJ whole genome shotgun (WGS) entry which is preliminary data.</text>
</comment>
<feature type="compositionally biased region" description="Low complexity" evidence="1">
    <location>
        <begin position="259"/>
        <end position="275"/>
    </location>
</feature>
<feature type="region of interest" description="Disordered" evidence="1">
    <location>
        <begin position="257"/>
        <end position="324"/>
    </location>
</feature>
<evidence type="ECO:0000313" key="2">
    <source>
        <dbReference type="EMBL" id="KAF4661494.1"/>
    </source>
</evidence>
<gene>
    <name evidence="2" type="ORF">FOL47_006659</name>
</gene>
<dbReference type="Proteomes" id="UP000591131">
    <property type="component" value="Unassembled WGS sequence"/>
</dbReference>